<sequence length="359" mass="41687">MKRTPFSQLAWACAIAAVIGVFVLLRITNVMMQFGRAPKLEWVIGLAIWLIMLICCIIWQRKASRGELDVTLYTGFWQNAVRYFIALDLIMFGIEKLCHLQFNIPLGELDNPFSSIPRQDLMWAFYGHFRLLVDIVAVMQIAGSVLLLFRRTRLLGAITLLPLLLNILLLDYFYLDIIIQIYITCETLAVVYLILLKYDRLSEFFFHTQSPLPGFYFRNSWVKNTVRFSTVIIPIVLLANFKFPKNYKEITGKYLVKNWSLNNAVKSNNACADSVLTKVFIDRGDFVLEYNSYLRRYIGGYKYNPQTREITAIWRYPFNNHDTLFAKMLPGNAPDKRVLIGRMGKENFRIDLLKVSPVN</sequence>
<name>A0ABY7TAR1_9SPHI</name>
<gene>
    <name evidence="2" type="ORF">PQO05_03725</name>
</gene>
<keyword evidence="1" id="KW-0472">Membrane</keyword>
<keyword evidence="1" id="KW-0812">Transmembrane</keyword>
<proteinExistence type="predicted"/>
<feature type="transmembrane region" description="Helical" evidence="1">
    <location>
        <begin position="40"/>
        <end position="59"/>
    </location>
</feature>
<feature type="transmembrane region" description="Helical" evidence="1">
    <location>
        <begin position="80"/>
        <end position="102"/>
    </location>
</feature>
<accession>A0ABY7TAR1</accession>
<protein>
    <recommendedName>
        <fullName evidence="4">Vitamin K-dependent gamma-carboxylase-like protein</fullName>
    </recommendedName>
</protein>
<dbReference type="Proteomes" id="UP001216139">
    <property type="component" value="Chromosome"/>
</dbReference>
<feature type="transmembrane region" description="Helical" evidence="1">
    <location>
        <begin position="9"/>
        <end position="28"/>
    </location>
</feature>
<feature type="transmembrane region" description="Helical" evidence="1">
    <location>
        <begin position="179"/>
        <end position="196"/>
    </location>
</feature>
<evidence type="ECO:0008006" key="4">
    <source>
        <dbReference type="Google" id="ProtNLM"/>
    </source>
</evidence>
<organism evidence="2 3">
    <name type="scientific">Mucilaginibacter jinjuensis</name>
    <dbReference type="NCBI Taxonomy" id="1176721"/>
    <lineage>
        <taxon>Bacteria</taxon>
        <taxon>Pseudomonadati</taxon>
        <taxon>Bacteroidota</taxon>
        <taxon>Sphingobacteriia</taxon>
        <taxon>Sphingobacteriales</taxon>
        <taxon>Sphingobacteriaceae</taxon>
        <taxon>Mucilaginibacter</taxon>
    </lineage>
</organism>
<evidence type="ECO:0000313" key="2">
    <source>
        <dbReference type="EMBL" id="WCT13041.1"/>
    </source>
</evidence>
<feature type="transmembrane region" description="Helical" evidence="1">
    <location>
        <begin position="122"/>
        <end position="147"/>
    </location>
</feature>
<reference evidence="2 3" key="1">
    <citation type="submission" date="2023-02" db="EMBL/GenBank/DDBJ databases">
        <title>Genome sequence of Mucilaginibacter jinjuensis strain KACC 16571.</title>
        <authorList>
            <person name="Kim S."/>
            <person name="Heo J."/>
            <person name="Kwon S.-W."/>
        </authorList>
    </citation>
    <scope>NUCLEOTIDE SEQUENCE [LARGE SCALE GENOMIC DNA]</scope>
    <source>
        <strain evidence="2 3">KACC 16571</strain>
    </source>
</reference>
<evidence type="ECO:0000256" key="1">
    <source>
        <dbReference type="SAM" id="Phobius"/>
    </source>
</evidence>
<keyword evidence="3" id="KW-1185">Reference proteome</keyword>
<dbReference type="RefSeq" id="WP_273631310.1">
    <property type="nucleotide sequence ID" value="NZ_CP117167.1"/>
</dbReference>
<keyword evidence="1" id="KW-1133">Transmembrane helix</keyword>
<evidence type="ECO:0000313" key="3">
    <source>
        <dbReference type="Proteomes" id="UP001216139"/>
    </source>
</evidence>
<feature type="transmembrane region" description="Helical" evidence="1">
    <location>
        <begin position="154"/>
        <end position="173"/>
    </location>
</feature>
<dbReference type="EMBL" id="CP117167">
    <property type="protein sequence ID" value="WCT13041.1"/>
    <property type="molecule type" value="Genomic_DNA"/>
</dbReference>